<dbReference type="Pfam" id="PF13632">
    <property type="entry name" value="Glyco_trans_2_3"/>
    <property type="match status" value="1"/>
</dbReference>
<protein>
    <recommendedName>
        <fullName evidence="2">Glycosyltransferase 2-like domain-containing protein</fullName>
    </recommendedName>
</protein>
<feature type="transmembrane region" description="Helical" evidence="1">
    <location>
        <begin position="102"/>
        <end position="120"/>
    </location>
</feature>
<organism evidence="3 4">
    <name type="scientific">Mycena metata</name>
    <dbReference type="NCBI Taxonomy" id="1033252"/>
    <lineage>
        <taxon>Eukaryota</taxon>
        <taxon>Fungi</taxon>
        <taxon>Dikarya</taxon>
        <taxon>Basidiomycota</taxon>
        <taxon>Agaricomycotina</taxon>
        <taxon>Agaricomycetes</taxon>
        <taxon>Agaricomycetidae</taxon>
        <taxon>Agaricales</taxon>
        <taxon>Marasmiineae</taxon>
        <taxon>Mycenaceae</taxon>
        <taxon>Mycena</taxon>
    </lineage>
</organism>
<keyword evidence="4" id="KW-1185">Reference proteome</keyword>
<accession>A0AAD7MSQ4</accession>
<evidence type="ECO:0000313" key="3">
    <source>
        <dbReference type="EMBL" id="KAJ7730348.1"/>
    </source>
</evidence>
<name>A0AAD7MSQ4_9AGAR</name>
<evidence type="ECO:0000313" key="4">
    <source>
        <dbReference type="Proteomes" id="UP001215598"/>
    </source>
</evidence>
<keyword evidence="1" id="KW-0472">Membrane</keyword>
<dbReference type="AlphaFoldDB" id="A0AAD7MSQ4"/>
<dbReference type="PANTHER" id="PTHR35408">
    <property type="entry name" value="CHROMOSOME 15, WHOLE GENOME SHOTGUN SEQUENCE"/>
    <property type="match status" value="1"/>
</dbReference>
<keyword evidence="1" id="KW-0812">Transmembrane</keyword>
<sequence length="170" mass="19714">MVRVQRVKQLETHSRGDLALRLLMGRYTLRWATYSEDGFTEGVSLTVPDELARWQKCAYGYDKIILNPLVQWWEEWAHQPATAARLVDCPELDRFYLKSFKILLACTVVFPGLGNLGFTLLEYRLGHRNFFSALLENLRWVPFLYAFSAPSCLSYSRRPAAYSSAIYPHQ</sequence>
<reference evidence="3" key="1">
    <citation type="submission" date="2023-03" db="EMBL/GenBank/DDBJ databases">
        <title>Massive genome expansion in bonnet fungi (Mycena s.s.) driven by repeated elements and novel gene families across ecological guilds.</title>
        <authorList>
            <consortium name="Lawrence Berkeley National Laboratory"/>
            <person name="Harder C.B."/>
            <person name="Miyauchi S."/>
            <person name="Viragh M."/>
            <person name="Kuo A."/>
            <person name="Thoen E."/>
            <person name="Andreopoulos B."/>
            <person name="Lu D."/>
            <person name="Skrede I."/>
            <person name="Drula E."/>
            <person name="Henrissat B."/>
            <person name="Morin E."/>
            <person name="Kohler A."/>
            <person name="Barry K."/>
            <person name="LaButti K."/>
            <person name="Morin E."/>
            <person name="Salamov A."/>
            <person name="Lipzen A."/>
            <person name="Mereny Z."/>
            <person name="Hegedus B."/>
            <person name="Baldrian P."/>
            <person name="Stursova M."/>
            <person name="Weitz H."/>
            <person name="Taylor A."/>
            <person name="Grigoriev I.V."/>
            <person name="Nagy L.G."/>
            <person name="Martin F."/>
            <person name="Kauserud H."/>
        </authorList>
    </citation>
    <scope>NUCLEOTIDE SEQUENCE</scope>
    <source>
        <strain evidence="3">CBHHK182m</strain>
    </source>
</reference>
<evidence type="ECO:0000259" key="2">
    <source>
        <dbReference type="Pfam" id="PF13632"/>
    </source>
</evidence>
<feature type="domain" description="Glycosyltransferase 2-like" evidence="2">
    <location>
        <begin position="17"/>
        <end position="83"/>
    </location>
</feature>
<dbReference type="EMBL" id="JARKIB010000160">
    <property type="protein sequence ID" value="KAJ7730348.1"/>
    <property type="molecule type" value="Genomic_DNA"/>
</dbReference>
<dbReference type="PANTHER" id="PTHR35408:SF3">
    <property type="entry name" value="GLYCOSYLTRANSFERASE 2-LIKE DOMAIN-CONTAINING PROTEIN"/>
    <property type="match status" value="1"/>
</dbReference>
<dbReference type="InterPro" id="IPR001173">
    <property type="entry name" value="Glyco_trans_2-like"/>
</dbReference>
<gene>
    <name evidence="3" type="ORF">B0H16DRAFT_1733863</name>
</gene>
<evidence type="ECO:0000256" key="1">
    <source>
        <dbReference type="SAM" id="Phobius"/>
    </source>
</evidence>
<dbReference type="Proteomes" id="UP001215598">
    <property type="component" value="Unassembled WGS sequence"/>
</dbReference>
<keyword evidence="1" id="KW-1133">Transmembrane helix</keyword>
<proteinExistence type="predicted"/>
<comment type="caution">
    <text evidence="3">The sequence shown here is derived from an EMBL/GenBank/DDBJ whole genome shotgun (WGS) entry which is preliminary data.</text>
</comment>